<proteinExistence type="predicted"/>
<reference evidence="1" key="1">
    <citation type="journal article" date="2013" name="Genetics">
        <title>The draft genome and transcriptome of Panagrellus redivivus are shaped by the harsh demands of a free-living lifestyle.</title>
        <authorList>
            <person name="Srinivasan J."/>
            <person name="Dillman A.R."/>
            <person name="Macchietto M.G."/>
            <person name="Heikkinen L."/>
            <person name="Lakso M."/>
            <person name="Fracchia K.M."/>
            <person name="Antoshechkin I."/>
            <person name="Mortazavi A."/>
            <person name="Wong G."/>
            <person name="Sternberg P.W."/>
        </authorList>
    </citation>
    <scope>NUCLEOTIDE SEQUENCE [LARGE SCALE GENOMIC DNA]</scope>
    <source>
        <strain evidence="1">MT8872</strain>
    </source>
</reference>
<protein>
    <submittedName>
        <fullName evidence="2">F-box domain-containing protein</fullName>
    </submittedName>
</protein>
<keyword evidence="1" id="KW-1185">Reference proteome</keyword>
<dbReference type="Proteomes" id="UP000492821">
    <property type="component" value="Unassembled WGS sequence"/>
</dbReference>
<reference evidence="2" key="2">
    <citation type="submission" date="2020-10" db="UniProtKB">
        <authorList>
            <consortium name="WormBaseParasite"/>
        </authorList>
    </citation>
    <scope>IDENTIFICATION</scope>
</reference>
<evidence type="ECO:0000313" key="2">
    <source>
        <dbReference type="WBParaSite" id="Pan_g3196.t1"/>
    </source>
</evidence>
<dbReference type="AlphaFoldDB" id="A0A7E4VUE8"/>
<sequence>ALLSWRKQGQRNTKIRDSRDSRLHDLATLPERYNIQIAFGNYHICPPIQTVDTTIKSTRTFFHYMNGCVNVADFDVGKDGLLYCIAELWLFSASSQNVTSAPFERFCGQKLLNLHDCHLSKTLFEKLSRLVTAGSIQQFYLDKNTNDEYVLKMSDLLAVFPNLTKICVVELSFVDTWMTEILEFPLHSLTDLFLNLTLEKFRDLPTDELVAFLQAQKAGFRLTLHVVPINKYVPLELDLPNVPNFTVSANFEYDWVSSGVPQQYYNNTRIIVHCASYHHVYFF</sequence>
<dbReference type="WBParaSite" id="Pan_g3196.t1">
    <property type="protein sequence ID" value="Pan_g3196.t1"/>
    <property type="gene ID" value="Pan_g3196"/>
</dbReference>
<organism evidence="1 2">
    <name type="scientific">Panagrellus redivivus</name>
    <name type="common">Microworm</name>
    <dbReference type="NCBI Taxonomy" id="6233"/>
    <lineage>
        <taxon>Eukaryota</taxon>
        <taxon>Metazoa</taxon>
        <taxon>Ecdysozoa</taxon>
        <taxon>Nematoda</taxon>
        <taxon>Chromadorea</taxon>
        <taxon>Rhabditida</taxon>
        <taxon>Tylenchina</taxon>
        <taxon>Panagrolaimomorpha</taxon>
        <taxon>Panagrolaimoidea</taxon>
        <taxon>Panagrolaimidae</taxon>
        <taxon>Panagrellus</taxon>
    </lineage>
</organism>
<accession>A0A7E4VUE8</accession>
<evidence type="ECO:0000313" key="1">
    <source>
        <dbReference type="Proteomes" id="UP000492821"/>
    </source>
</evidence>
<name>A0A7E4VUE8_PANRE</name>